<organism evidence="2">
    <name type="scientific">Cacopsylla melanoneura</name>
    <dbReference type="NCBI Taxonomy" id="428564"/>
    <lineage>
        <taxon>Eukaryota</taxon>
        <taxon>Metazoa</taxon>
        <taxon>Ecdysozoa</taxon>
        <taxon>Arthropoda</taxon>
        <taxon>Hexapoda</taxon>
        <taxon>Insecta</taxon>
        <taxon>Pterygota</taxon>
        <taxon>Neoptera</taxon>
        <taxon>Paraneoptera</taxon>
        <taxon>Hemiptera</taxon>
        <taxon>Sternorrhyncha</taxon>
        <taxon>Psylloidea</taxon>
        <taxon>Psyllidae</taxon>
        <taxon>Psyllinae</taxon>
        <taxon>Cacopsylla</taxon>
    </lineage>
</organism>
<name>A0A8D9BXR0_9HEMI</name>
<dbReference type="AlphaFoldDB" id="A0A8D9BXR0"/>
<keyword evidence="1" id="KW-0732">Signal</keyword>
<evidence type="ECO:0000313" key="2">
    <source>
        <dbReference type="EMBL" id="CAG6790702.1"/>
    </source>
</evidence>
<proteinExistence type="predicted"/>
<protein>
    <submittedName>
        <fullName evidence="2">Uncharacterized protein</fullName>
    </submittedName>
</protein>
<sequence length="102" mass="11299">MYGKVVALLVIMAAVALPSPLPEPKPVAQPAPNPVYYNQYGTYVPTNSDYLNPSSRYYNPYGANPYAGYSRLIQVKYSAIPNIPVNKTGFKSYVTYVSIKGW</sequence>
<reference evidence="2" key="1">
    <citation type="submission" date="2021-05" db="EMBL/GenBank/DDBJ databases">
        <authorList>
            <person name="Alioto T."/>
            <person name="Alioto T."/>
            <person name="Gomez Garrido J."/>
        </authorList>
    </citation>
    <scope>NUCLEOTIDE SEQUENCE</scope>
</reference>
<evidence type="ECO:0000256" key="1">
    <source>
        <dbReference type="SAM" id="SignalP"/>
    </source>
</evidence>
<feature type="signal peptide" evidence="1">
    <location>
        <begin position="1"/>
        <end position="18"/>
    </location>
</feature>
<accession>A0A8D9BXR0</accession>
<dbReference type="EMBL" id="HBUF01672387">
    <property type="protein sequence ID" value="CAG6790702.1"/>
    <property type="molecule type" value="Transcribed_RNA"/>
</dbReference>
<feature type="chain" id="PRO_5034389952" evidence="1">
    <location>
        <begin position="19"/>
        <end position="102"/>
    </location>
</feature>